<reference evidence="2 3" key="1">
    <citation type="submission" date="2019-03" db="EMBL/GenBank/DDBJ databases">
        <authorList>
            <person name="Kox A.R. M."/>
        </authorList>
    </citation>
    <scope>NUCLEOTIDE SEQUENCE [LARGE SCALE GENOMIC DNA]</scope>
    <source>
        <strain evidence="2">MTUNDRAET4 annotated genome</strain>
        <plasmid evidence="3">3</plasmid>
    </source>
</reference>
<dbReference type="EMBL" id="LR536452">
    <property type="protein sequence ID" value="VFU17573.1"/>
    <property type="molecule type" value="Genomic_DNA"/>
</dbReference>
<dbReference type="Gene3D" id="1.10.443.10">
    <property type="entry name" value="Intergrase catalytic core"/>
    <property type="match status" value="1"/>
</dbReference>
<gene>
    <name evidence="2" type="ORF">MTUNDRAET4_0112</name>
</gene>
<dbReference type="AlphaFoldDB" id="A0A4U8Z7K1"/>
<keyword evidence="1" id="KW-0233">DNA recombination</keyword>
<organism evidence="2 3">
    <name type="scientific">Methylocella tundrae</name>
    <dbReference type="NCBI Taxonomy" id="227605"/>
    <lineage>
        <taxon>Bacteria</taxon>
        <taxon>Pseudomonadati</taxon>
        <taxon>Pseudomonadota</taxon>
        <taxon>Alphaproteobacteria</taxon>
        <taxon>Hyphomicrobiales</taxon>
        <taxon>Beijerinckiaceae</taxon>
        <taxon>Methylocella</taxon>
    </lineage>
</organism>
<evidence type="ECO:0000313" key="3">
    <source>
        <dbReference type="Proteomes" id="UP000294360"/>
    </source>
</evidence>
<dbReference type="GO" id="GO:0006310">
    <property type="term" value="P:DNA recombination"/>
    <property type="evidence" value="ECO:0007669"/>
    <property type="project" value="UniProtKB-KW"/>
</dbReference>
<accession>A0A4U8Z7K1</accession>
<dbReference type="InterPro" id="IPR011010">
    <property type="entry name" value="DNA_brk_join_enz"/>
</dbReference>
<dbReference type="InterPro" id="IPR013762">
    <property type="entry name" value="Integrase-like_cat_sf"/>
</dbReference>
<sequence>MTAIVRAPFPLAEAIPEVRISAASVWLDHVWQLDVTIPGTAPSDVLVDWGFVLPDGSHFTEDQWTPWRDAAKRFLWSLRVDPPSGHRRARDSSLVRSFKHLRILIFWMTGEGYRCFADLDHDAAESFLATVKARPGRKRQTLSASTFVGYARLLNSLYLQRDRLPDAPKEDLLAKDRLGLLAGRWGHRGGSLPCTPDAVAIPLVCAAIRLIGSPADDIITLRDRAQAAVVAATAQRLDRRGADAFVGADLADFIFSTPVGEERPWRTERVADLAAAQFLVSRLYDACFVVIAYLIGARVSEILGLKVGCIVDHPSADGAEAFAYLSGRVYKTADCPGGQPHRWVAPAPVVRAIAVLEGLSEPVRRSSGRADLWLLPSQDGGFHVPRSSNLIDRLNGSFAVFIELPTHNGQVWHLTPHQGRKTFARFVGRRDRTGLHALAAHFGHVTRTMTDASYVGTDFELSDLIEAEALEEMRDALEELLTAPRLAGKAGRTIAERSRFRGRTRQGDVREYVEFILRETDMRLGTCDWGYCVYRRESSACLGGERGPNPVLRTQSICADCANFVVSEKHRPIWAARRQRNVDLLTQPALDMESRALAAARVEECDRILIVLDQVRGDGYE</sequence>
<keyword evidence="2" id="KW-0614">Plasmid</keyword>
<dbReference type="OrthoDB" id="7431390at2"/>
<geneLocation type="plasmid" evidence="2 3">
    <name>3</name>
</geneLocation>
<dbReference type="SUPFAM" id="SSF56349">
    <property type="entry name" value="DNA breaking-rejoining enzymes"/>
    <property type="match status" value="1"/>
</dbReference>
<evidence type="ECO:0000256" key="1">
    <source>
        <dbReference type="ARBA" id="ARBA00023172"/>
    </source>
</evidence>
<protein>
    <submittedName>
        <fullName evidence="2">Integrase</fullName>
    </submittedName>
</protein>
<dbReference type="Proteomes" id="UP000294360">
    <property type="component" value="Plasmid 3"/>
</dbReference>
<dbReference type="GO" id="GO:0015074">
    <property type="term" value="P:DNA integration"/>
    <property type="evidence" value="ECO:0007669"/>
    <property type="project" value="InterPro"/>
</dbReference>
<proteinExistence type="predicted"/>
<dbReference type="GO" id="GO:0003677">
    <property type="term" value="F:DNA binding"/>
    <property type="evidence" value="ECO:0007669"/>
    <property type="project" value="InterPro"/>
</dbReference>
<evidence type="ECO:0000313" key="2">
    <source>
        <dbReference type="EMBL" id="VFU17573.1"/>
    </source>
</evidence>
<name>A0A4U8Z7K1_METTU</name>
<dbReference type="RefSeq" id="WP_134493361.1">
    <property type="nucleotide sequence ID" value="NZ_CP139087.1"/>
</dbReference>
<dbReference type="KEGG" id="mtun:MTUNDRAET4_0112.2"/>